<reference evidence="3" key="1">
    <citation type="submission" date="2025-08" db="UniProtKB">
        <authorList>
            <consortium name="RefSeq"/>
        </authorList>
    </citation>
    <scope>IDENTIFICATION</scope>
</reference>
<feature type="region of interest" description="Disordered" evidence="1">
    <location>
        <begin position="108"/>
        <end position="150"/>
    </location>
</feature>
<name>A0A6P8W410_GYMAC</name>
<dbReference type="OrthoDB" id="8964591at2759"/>
<proteinExistence type="predicted"/>
<dbReference type="InParanoid" id="A0A6P8W410"/>
<dbReference type="Proteomes" id="UP000515161">
    <property type="component" value="Unplaced"/>
</dbReference>
<accession>A0A6P8W410</accession>
<feature type="compositionally biased region" description="Pro residues" evidence="1">
    <location>
        <begin position="123"/>
        <end position="137"/>
    </location>
</feature>
<evidence type="ECO:0000313" key="2">
    <source>
        <dbReference type="Proteomes" id="UP000515161"/>
    </source>
</evidence>
<dbReference type="RefSeq" id="XP_034082382.1">
    <property type="nucleotide sequence ID" value="XM_034226491.1"/>
</dbReference>
<organism evidence="2 3">
    <name type="scientific">Gymnodraco acuticeps</name>
    <name type="common">Antarctic dragonfish</name>
    <dbReference type="NCBI Taxonomy" id="8218"/>
    <lineage>
        <taxon>Eukaryota</taxon>
        <taxon>Metazoa</taxon>
        <taxon>Chordata</taxon>
        <taxon>Craniata</taxon>
        <taxon>Vertebrata</taxon>
        <taxon>Euteleostomi</taxon>
        <taxon>Actinopterygii</taxon>
        <taxon>Neopterygii</taxon>
        <taxon>Teleostei</taxon>
        <taxon>Neoteleostei</taxon>
        <taxon>Acanthomorphata</taxon>
        <taxon>Eupercaria</taxon>
        <taxon>Perciformes</taxon>
        <taxon>Notothenioidei</taxon>
        <taxon>Bathydraconidae</taxon>
        <taxon>Gymnodraco</taxon>
    </lineage>
</organism>
<evidence type="ECO:0000256" key="1">
    <source>
        <dbReference type="SAM" id="MobiDB-lite"/>
    </source>
</evidence>
<sequence>MLHSGCVKNSSSQVVNTEISAYKMESMSTYMSWDPTLFDLDGYQSPMAGSDSSALEEAFDIHQVFDQVFPEEVEHNRSFLSSIRPDLQEQLVRDINVRVDLVGRSLDNGLIPQGPPRAAAQPPQAPSPPSPPSPQSPPSLRAQSPEPKSLEELDRDLAMALRPHYTEGGASKDKLSSLQQAFFLWKLDVMQIKDTKDLKLKAAVIAIHGEAEGIWLPGWRPNRSTSLPSYLGERIKTTLRKRRRSEKTGGQFGD</sequence>
<protein>
    <submittedName>
        <fullName evidence="3">Uncharacterized protein LOC117552833 isoform X1</fullName>
    </submittedName>
</protein>
<dbReference type="GeneID" id="117552833"/>
<dbReference type="AlphaFoldDB" id="A0A6P8W410"/>
<evidence type="ECO:0000313" key="3">
    <source>
        <dbReference type="RefSeq" id="XP_034082382.1"/>
    </source>
</evidence>
<dbReference type="KEGG" id="gacu:117552833"/>
<keyword evidence="2" id="KW-1185">Reference proteome</keyword>
<gene>
    <name evidence="3" type="primary">LOC117552833</name>
</gene>